<dbReference type="Proteomes" id="UP000243745">
    <property type="component" value="Unassembled WGS sequence"/>
</dbReference>
<evidence type="ECO:0000259" key="5">
    <source>
        <dbReference type="SMART" id="SM00642"/>
    </source>
</evidence>
<dbReference type="InterPro" id="IPR011837">
    <property type="entry name" value="Glycogen_debranch_GlgX"/>
</dbReference>
<dbReference type="SUPFAM" id="SSF51445">
    <property type="entry name" value="(Trans)glycosidases"/>
    <property type="match status" value="1"/>
</dbReference>
<dbReference type="InterPro" id="IPR044505">
    <property type="entry name" value="GlgX_Isoamylase_N_E_set"/>
</dbReference>
<organism evidence="6 7">
    <name type="scientific">Ruminobacter amylophilus</name>
    <dbReference type="NCBI Taxonomy" id="867"/>
    <lineage>
        <taxon>Bacteria</taxon>
        <taxon>Pseudomonadati</taxon>
        <taxon>Pseudomonadota</taxon>
        <taxon>Gammaproteobacteria</taxon>
        <taxon>Aeromonadales</taxon>
        <taxon>Succinivibrionaceae</taxon>
        <taxon>Ruminobacter</taxon>
    </lineage>
</organism>
<dbReference type="GO" id="GO:0004135">
    <property type="term" value="F:amylo-alpha-1,6-glucosidase activity"/>
    <property type="evidence" value="ECO:0007669"/>
    <property type="project" value="InterPro"/>
</dbReference>
<dbReference type="SUPFAM" id="SSF51011">
    <property type="entry name" value="Glycosyl hydrolase domain"/>
    <property type="match status" value="1"/>
</dbReference>
<keyword evidence="7" id="KW-1185">Reference proteome</keyword>
<evidence type="ECO:0000256" key="2">
    <source>
        <dbReference type="ARBA" id="ARBA00022801"/>
    </source>
</evidence>
<dbReference type="InterPro" id="IPR004193">
    <property type="entry name" value="Glyco_hydro_13_N"/>
</dbReference>
<evidence type="ECO:0000256" key="3">
    <source>
        <dbReference type="ARBA" id="ARBA00022946"/>
    </source>
</evidence>
<dbReference type="InterPro" id="IPR006047">
    <property type="entry name" value="GH13_cat_dom"/>
</dbReference>
<keyword evidence="3" id="KW-0809">Transit peptide</keyword>
<dbReference type="EMBL" id="FOXF01000004">
    <property type="protein sequence ID" value="SFP08308.1"/>
    <property type="molecule type" value="Genomic_DNA"/>
</dbReference>
<dbReference type="Gene3D" id="2.60.40.1180">
    <property type="entry name" value="Golgi alpha-mannosidase II"/>
    <property type="match status" value="1"/>
</dbReference>
<dbReference type="AlphaFoldDB" id="A0A662ZEU1"/>
<evidence type="ECO:0000256" key="1">
    <source>
        <dbReference type="ARBA" id="ARBA00008061"/>
    </source>
</evidence>
<dbReference type="InterPro" id="IPR017853">
    <property type="entry name" value="GH"/>
</dbReference>
<dbReference type="GO" id="GO:0005980">
    <property type="term" value="P:glycogen catabolic process"/>
    <property type="evidence" value="ECO:0007669"/>
    <property type="project" value="InterPro"/>
</dbReference>
<dbReference type="InterPro" id="IPR048650">
    <property type="entry name" value="ISOA1-3-like_C"/>
</dbReference>
<dbReference type="PANTHER" id="PTHR43002">
    <property type="entry name" value="GLYCOGEN DEBRANCHING ENZYME"/>
    <property type="match status" value="1"/>
</dbReference>
<sequence>MIHKKDILGGHCRDLGATIEKHGVNFAIWCRNAKVMELLLFKDVNDDEPQVIELTAAKHRSSYYWHVFIRGLKDGQHYGWRVKEVLHNRPGMLFDPQKVLLDPYGKRIVFPDNYNRTFNQFVGSNVMFCAKNVVVDMNRYNWNNDESLNTEQTSSVIYEMHVAGFTKDRSSGLPDKIRGTYRGVIEKIPYLKELGVNAVELLPVFQFDRFDASPGKNNYWGYSPMGFFAIHGEYSSRRDVYGPLDEFRDMVKALHKAGIEVILDVVYNHTSEGGDTGPIYSFKGLDNNAYYILDEGQRYKNYSGCGNTLNSSHPMVKRMILDSLHFWTEEMHVDGFRFDLASILSRATSGEPLNDPPTTLFIATDPRLAKIKLIAEPWDAGGLYQVGRMAGKKWREWNGQFRDDVRCFIRGDENMIHRLVNRLLGSPDIYRNIDDDPQKSINFITCHDGFTLWDLVCYNQKHNEANGEHNNDGNNCNFSSNYGVEGETDDKEITALRMRQVKNMMLLTMYAMGTPMILMGDEVLRTQLGNNNAYCQDNEISYLNWNRSKRAEEMFQFTRKLIANRVNRGSSMDKDKLSIRNLAEAIEKNQVTWHGVEPYQPDWSPTSHSIGMCVYSESSDSYYYMFINSYWEGLHIKIPNVPSNHNLKWLRIVDTSLPSPDDFRNDPKQMERIGHFYYVASHTILVLVSEKKAPVEEKAEEEEAEEV</sequence>
<keyword evidence="4" id="KW-0326">Glycosidase</keyword>
<dbReference type="InterPro" id="IPR013780">
    <property type="entry name" value="Glyco_hydro_b"/>
</dbReference>
<dbReference type="Pfam" id="PF00128">
    <property type="entry name" value="Alpha-amylase"/>
    <property type="match status" value="1"/>
</dbReference>
<dbReference type="CDD" id="cd11326">
    <property type="entry name" value="AmyAc_Glg_debranch"/>
    <property type="match status" value="1"/>
</dbReference>
<protein>
    <submittedName>
        <fullName evidence="6">Glycogen operon protein</fullName>
    </submittedName>
</protein>
<reference evidence="6 7" key="1">
    <citation type="submission" date="2016-10" db="EMBL/GenBank/DDBJ databases">
        <authorList>
            <person name="Varghese N."/>
            <person name="Submissions S."/>
        </authorList>
    </citation>
    <scope>NUCLEOTIDE SEQUENCE [LARGE SCALE GENOMIC DNA]</scope>
    <source>
        <strain evidence="6 7">DSM 1361</strain>
    </source>
</reference>
<evidence type="ECO:0000313" key="7">
    <source>
        <dbReference type="Proteomes" id="UP000243745"/>
    </source>
</evidence>
<gene>
    <name evidence="6" type="ORF">SAMN02910344_00406</name>
</gene>
<proteinExistence type="inferred from homology"/>
<evidence type="ECO:0000313" key="6">
    <source>
        <dbReference type="EMBL" id="SFP08308.1"/>
    </source>
</evidence>
<keyword evidence="2" id="KW-0378">Hydrolase</keyword>
<dbReference type="OrthoDB" id="3236218at2"/>
<evidence type="ECO:0000256" key="4">
    <source>
        <dbReference type="ARBA" id="ARBA00023295"/>
    </source>
</evidence>
<dbReference type="NCBIfam" id="TIGR02100">
    <property type="entry name" value="glgX_debranch"/>
    <property type="match status" value="1"/>
</dbReference>
<dbReference type="InterPro" id="IPR014756">
    <property type="entry name" value="Ig_E-set"/>
</dbReference>
<name>A0A662ZEU1_9GAMM</name>
<comment type="similarity">
    <text evidence="1">Belongs to the glycosyl hydrolase 13 family.</text>
</comment>
<dbReference type="SUPFAM" id="SSF81296">
    <property type="entry name" value="E set domains"/>
    <property type="match status" value="1"/>
</dbReference>
<feature type="domain" description="Glycosyl hydrolase family 13 catalytic" evidence="5">
    <location>
        <begin position="159"/>
        <end position="565"/>
    </location>
</feature>
<dbReference type="CDD" id="cd02856">
    <property type="entry name" value="E_set_GDE_Isoamylase_N"/>
    <property type="match status" value="1"/>
</dbReference>
<dbReference type="GO" id="GO:0019156">
    <property type="term" value="F:isoamylase activity"/>
    <property type="evidence" value="ECO:0007669"/>
    <property type="project" value="UniProtKB-ARBA"/>
</dbReference>
<accession>A0A662ZEU1</accession>
<dbReference type="Gene3D" id="3.20.20.80">
    <property type="entry name" value="Glycosidases"/>
    <property type="match status" value="1"/>
</dbReference>
<dbReference type="RefSeq" id="WP_093140524.1">
    <property type="nucleotide sequence ID" value="NZ_FOXF01000004.1"/>
</dbReference>
<dbReference type="SMART" id="SM00642">
    <property type="entry name" value="Aamy"/>
    <property type="match status" value="1"/>
</dbReference>
<dbReference type="InterPro" id="IPR013783">
    <property type="entry name" value="Ig-like_fold"/>
</dbReference>
<dbReference type="Gene3D" id="2.60.40.10">
    <property type="entry name" value="Immunoglobulins"/>
    <property type="match status" value="1"/>
</dbReference>
<dbReference type="Pfam" id="PF21156">
    <property type="entry name" value="ISOA1-3_C"/>
    <property type="match status" value="1"/>
</dbReference>
<dbReference type="Pfam" id="PF02922">
    <property type="entry name" value="CBM_48"/>
    <property type="match status" value="1"/>
</dbReference>